<dbReference type="PANTHER" id="PTHR38111:SF2">
    <property type="entry name" value="FINGER DOMAIN PROTEIN, PUTATIVE (AFU_ORTHOLOGUE AFUA_1G01560)-RELATED"/>
    <property type="match status" value="1"/>
</dbReference>
<accession>A0A9P5CRR0</accession>
<feature type="compositionally biased region" description="Basic and acidic residues" evidence="1">
    <location>
        <begin position="133"/>
        <end position="143"/>
    </location>
</feature>
<organism evidence="2 3">
    <name type="scientific">Cryphonectria parasitica (strain ATCC 38755 / EP155)</name>
    <dbReference type="NCBI Taxonomy" id="660469"/>
    <lineage>
        <taxon>Eukaryota</taxon>
        <taxon>Fungi</taxon>
        <taxon>Dikarya</taxon>
        <taxon>Ascomycota</taxon>
        <taxon>Pezizomycotina</taxon>
        <taxon>Sordariomycetes</taxon>
        <taxon>Sordariomycetidae</taxon>
        <taxon>Diaporthales</taxon>
        <taxon>Cryphonectriaceae</taxon>
        <taxon>Cryphonectria-Endothia species complex</taxon>
        <taxon>Cryphonectria</taxon>
    </lineage>
</organism>
<dbReference type="PANTHER" id="PTHR38111">
    <property type="entry name" value="ZN(2)-C6 FUNGAL-TYPE DOMAIN-CONTAINING PROTEIN-RELATED"/>
    <property type="match status" value="1"/>
</dbReference>
<dbReference type="Proteomes" id="UP000803844">
    <property type="component" value="Unassembled WGS sequence"/>
</dbReference>
<comment type="caution">
    <text evidence="2">The sequence shown here is derived from an EMBL/GenBank/DDBJ whole genome shotgun (WGS) entry which is preliminary data.</text>
</comment>
<dbReference type="InterPro" id="IPR053178">
    <property type="entry name" value="Osmoadaptation_assoc"/>
</dbReference>
<evidence type="ECO:0000256" key="1">
    <source>
        <dbReference type="SAM" id="MobiDB-lite"/>
    </source>
</evidence>
<dbReference type="EMBL" id="MU032345">
    <property type="protein sequence ID" value="KAF3768829.1"/>
    <property type="molecule type" value="Genomic_DNA"/>
</dbReference>
<protein>
    <submittedName>
        <fullName evidence="2">Uncharacterized protein</fullName>
    </submittedName>
</protein>
<dbReference type="RefSeq" id="XP_040779790.1">
    <property type="nucleotide sequence ID" value="XM_040920183.1"/>
</dbReference>
<name>A0A9P5CRR0_CRYP1</name>
<feature type="region of interest" description="Disordered" evidence="1">
    <location>
        <begin position="131"/>
        <end position="154"/>
    </location>
</feature>
<dbReference type="AlphaFoldDB" id="A0A9P5CRR0"/>
<evidence type="ECO:0000313" key="2">
    <source>
        <dbReference type="EMBL" id="KAF3768829.1"/>
    </source>
</evidence>
<gene>
    <name evidence="2" type="ORF">M406DRAFT_327247</name>
</gene>
<sequence>MLEDAVDALWGVFSNVRPLHDRSAEGLYFTPGETVQLQKMTKAGKCDCCRQRKVKKVRRDCKYTYGHVSKFVNYQHESSGPSSSSPSGKGDSKQGADRKHRPKDQEMVLSLRSSKNLQSGNNLMQTFNLVPANKRDKSSHGGEVRYGGGDESPQANEHQASLLSLWLSYLESGPSGESSLYCMGDWMDIVQRYIGRGDVVDAAVIAIVSGARALSSRAEEDIATASESNINALRVLRLSLAKDNQESDSRMALVATKLLYIAEITSAMFRGERSAFEKTAWTDMPAPQFADNTWPGYAAALKDTMQGFTKLARLVHLTRRVQQKPHDVALRSDATSLAGRLFGSSIEAWIGELMGSGGILVVPSVANDHLVTHSYRFQSPRLYQLIVTFWAGRVILCGCIQRLADTGRLPSALSLAAAYETDIQSAHAIAMCADYCMQIDSTLPCAQIAHLPALRIAFGAWQRLGERAVGQSTESEEMTAWCLGTLNVIETMLSLRLSTHEELYRRTSCLSGGPVYESG</sequence>
<feature type="region of interest" description="Disordered" evidence="1">
    <location>
        <begin position="74"/>
        <end position="104"/>
    </location>
</feature>
<dbReference type="GeneID" id="63837312"/>
<evidence type="ECO:0000313" key="3">
    <source>
        <dbReference type="Proteomes" id="UP000803844"/>
    </source>
</evidence>
<feature type="compositionally biased region" description="Low complexity" evidence="1">
    <location>
        <begin position="78"/>
        <end position="89"/>
    </location>
</feature>
<keyword evidence="3" id="KW-1185">Reference proteome</keyword>
<reference evidence="2" key="1">
    <citation type="journal article" date="2020" name="Phytopathology">
        <title>Genome sequence of the chestnut blight fungus Cryphonectria parasitica EP155: A fundamental resource for an archetypical invasive plant pathogen.</title>
        <authorList>
            <person name="Crouch J.A."/>
            <person name="Dawe A."/>
            <person name="Aerts A."/>
            <person name="Barry K."/>
            <person name="Churchill A.C.L."/>
            <person name="Grimwood J."/>
            <person name="Hillman B."/>
            <person name="Milgroom M.G."/>
            <person name="Pangilinan J."/>
            <person name="Smith M."/>
            <person name="Salamov A."/>
            <person name="Schmutz J."/>
            <person name="Yadav J."/>
            <person name="Grigoriev I.V."/>
            <person name="Nuss D."/>
        </authorList>
    </citation>
    <scope>NUCLEOTIDE SEQUENCE</scope>
    <source>
        <strain evidence="2">EP155</strain>
    </source>
</reference>
<proteinExistence type="predicted"/>